<protein>
    <recommendedName>
        <fullName evidence="8">VTT domain-containing protein</fullName>
    </recommendedName>
</protein>
<feature type="transmembrane region" description="Helical" evidence="7">
    <location>
        <begin position="56"/>
        <end position="77"/>
    </location>
</feature>
<feature type="transmembrane region" description="Helical" evidence="7">
    <location>
        <begin position="14"/>
        <end position="36"/>
    </location>
</feature>
<comment type="similarity">
    <text evidence="2 7">Belongs to the DedA family.</text>
</comment>
<dbReference type="Pfam" id="PF09335">
    <property type="entry name" value="VTT_dom"/>
    <property type="match status" value="1"/>
</dbReference>
<evidence type="ECO:0000256" key="1">
    <source>
        <dbReference type="ARBA" id="ARBA00004651"/>
    </source>
</evidence>
<proteinExistence type="inferred from homology"/>
<evidence type="ECO:0000256" key="6">
    <source>
        <dbReference type="ARBA" id="ARBA00023136"/>
    </source>
</evidence>
<gene>
    <name evidence="9" type="ORF">Pflav_026860</name>
</gene>
<organism evidence="9 10">
    <name type="scientific">Phytohabitans flavus</name>
    <dbReference type="NCBI Taxonomy" id="1076124"/>
    <lineage>
        <taxon>Bacteria</taxon>
        <taxon>Bacillati</taxon>
        <taxon>Actinomycetota</taxon>
        <taxon>Actinomycetes</taxon>
        <taxon>Micromonosporales</taxon>
        <taxon>Micromonosporaceae</taxon>
    </lineage>
</organism>
<dbReference type="InterPro" id="IPR032816">
    <property type="entry name" value="VTT_dom"/>
</dbReference>
<reference evidence="9 10" key="2">
    <citation type="submission" date="2020-03" db="EMBL/GenBank/DDBJ databases">
        <authorList>
            <person name="Ichikawa N."/>
            <person name="Kimura A."/>
            <person name="Kitahashi Y."/>
            <person name="Uohara A."/>
        </authorList>
    </citation>
    <scope>NUCLEOTIDE SEQUENCE [LARGE SCALE GENOMIC DNA]</scope>
    <source>
        <strain evidence="9 10">NBRC 107702</strain>
    </source>
</reference>
<keyword evidence="3 7" id="KW-1003">Cell membrane</keyword>
<dbReference type="PANTHER" id="PTHR30353">
    <property type="entry name" value="INNER MEMBRANE PROTEIN DEDA-RELATED"/>
    <property type="match status" value="1"/>
</dbReference>
<keyword evidence="6 7" id="KW-0472">Membrane</keyword>
<sequence length="207" mass="22021">MTALVNWLAGTPDWVVYLVIFAVVCAEAGIFVGLVLPGETVLIFGGVLAGLGHVDVAAVAACGIAGAVIGDTIGYGIGHRLGPRLRSTRLGRWVRASRWDRAEAFMRRYGGASVFLGRWVGFARTLVPAVAGAARIPYPHFLFWNILGGVTWGIASTLLGYLAGGSWRRVESIYGRVVLALLAVSVVAVAVVIVTRRLARHRRSAKG</sequence>
<evidence type="ECO:0000256" key="4">
    <source>
        <dbReference type="ARBA" id="ARBA00022692"/>
    </source>
</evidence>
<dbReference type="Proteomes" id="UP000502508">
    <property type="component" value="Chromosome"/>
</dbReference>
<feature type="domain" description="VTT" evidence="8">
    <location>
        <begin position="36"/>
        <end position="161"/>
    </location>
</feature>
<feature type="transmembrane region" description="Helical" evidence="7">
    <location>
        <begin position="173"/>
        <end position="194"/>
    </location>
</feature>
<reference evidence="9 10" key="1">
    <citation type="submission" date="2020-03" db="EMBL/GenBank/DDBJ databases">
        <title>Whole genome shotgun sequence of Phytohabitans flavus NBRC 107702.</title>
        <authorList>
            <person name="Komaki H."/>
            <person name="Tamura T."/>
        </authorList>
    </citation>
    <scope>NUCLEOTIDE SEQUENCE [LARGE SCALE GENOMIC DNA]</scope>
    <source>
        <strain evidence="9 10">NBRC 107702</strain>
    </source>
</reference>
<evidence type="ECO:0000256" key="5">
    <source>
        <dbReference type="ARBA" id="ARBA00022989"/>
    </source>
</evidence>
<comment type="subcellular location">
    <subcellularLocation>
        <location evidence="1 7">Cell membrane</location>
        <topology evidence="1 7">Multi-pass membrane protein</topology>
    </subcellularLocation>
</comment>
<evidence type="ECO:0000256" key="7">
    <source>
        <dbReference type="RuleBase" id="RU367016"/>
    </source>
</evidence>
<dbReference type="PANTHER" id="PTHR30353:SF0">
    <property type="entry name" value="TRANSMEMBRANE PROTEIN"/>
    <property type="match status" value="1"/>
</dbReference>
<keyword evidence="5 7" id="KW-1133">Transmembrane helix</keyword>
<evidence type="ECO:0000256" key="2">
    <source>
        <dbReference type="ARBA" id="ARBA00010792"/>
    </source>
</evidence>
<keyword evidence="10" id="KW-1185">Reference proteome</keyword>
<evidence type="ECO:0000313" key="10">
    <source>
        <dbReference type="Proteomes" id="UP000502508"/>
    </source>
</evidence>
<evidence type="ECO:0000259" key="8">
    <source>
        <dbReference type="Pfam" id="PF09335"/>
    </source>
</evidence>
<name>A0A6F8XR34_9ACTN</name>
<dbReference type="GO" id="GO:0005886">
    <property type="term" value="C:plasma membrane"/>
    <property type="evidence" value="ECO:0007669"/>
    <property type="project" value="UniProtKB-SubCell"/>
</dbReference>
<keyword evidence="4 7" id="KW-0812">Transmembrane</keyword>
<dbReference type="InterPro" id="IPR032818">
    <property type="entry name" value="DedA-like"/>
</dbReference>
<dbReference type="RefSeq" id="WP_173036367.1">
    <property type="nucleotide sequence ID" value="NZ_AP022870.1"/>
</dbReference>
<dbReference type="AlphaFoldDB" id="A0A6F8XR34"/>
<dbReference type="KEGG" id="pfla:Pflav_026860"/>
<dbReference type="EMBL" id="AP022870">
    <property type="protein sequence ID" value="BCB76276.1"/>
    <property type="molecule type" value="Genomic_DNA"/>
</dbReference>
<feature type="transmembrane region" description="Helical" evidence="7">
    <location>
        <begin position="141"/>
        <end position="161"/>
    </location>
</feature>
<accession>A0A6F8XR34</accession>
<evidence type="ECO:0000313" key="9">
    <source>
        <dbReference type="EMBL" id="BCB76276.1"/>
    </source>
</evidence>
<evidence type="ECO:0000256" key="3">
    <source>
        <dbReference type="ARBA" id="ARBA00022475"/>
    </source>
</evidence>